<name>A0A3P9PWB5_POERE</name>
<dbReference type="PROSITE" id="PS00028">
    <property type="entry name" value="ZINC_FINGER_C2H2_1"/>
    <property type="match status" value="2"/>
</dbReference>
<keyword evidence="13" id="KW-1185">Reference proteome</keyword>
<feature type="domain" description="C2H2-type" evidence="11">
    <location>
        <begin position="157"/>
        <end position="184"/>
    </location>
</feature>
<dbReference type="Pfam" id="PF00096">
    <property type="entry name" value="zf-C2H2"/>
    <property type="match status" value="2"/>
</dbReference>
<keyword evidence="5" id="KW-0862">Zinc</keyword>
<keyword evidence="4 9" id="KW-0863">Zinc-finger</keyword>
<comment type="subcellular location">
    <subcellularLocation>
        <location evidence="1">Nucleus</location>
    </subcellularLocation>
</comment>
<evidence type="ECO:0000256" key="4">
    <source>
        <dbReference type="ARBA" id="ARBA00022771"/>
    </source>
</evidence>
<evidence type="ECO:0000256" key="5">
    <source>
        <dbReference type="ARBA" id="ARBA00022833"/>
    </source>
</evidence>
<evidence type="ECO:0000256" key="6">
    <source>
        <dbReference type="ARBA" id="ARBA00023015"/>
    </source>
</evidence>
<dbReference type="Proteomes" id="UP000242638">
    <property type="component" value="Unassembled WGS sequence"/>
</dbReference>
<dbReference type="SUPFAM" id="SSF57667">
    <property type="entry name" value="beta-beta-alpha zinc fingers"/>
    <property type="match status" value="1"/>
</dbReference>
<evidence type="ECO:0000256" key="8">
    <source>
        <dbReference type="ARBA" id="ARBA00023242"/>
    </source>
</evidence>
<evidence type="ECO:0000313" key="13">
    <source>
        <dbReference type="Proteomes" id="UP000242638"/>
    </source>
</evidence>
<dbReference type="Bgee" id="ENSPREG00000017691">
    <property type="expression patterns" value="Expressed in caudal fin and 1 other cell type or tissue"/>
</dbReference>
<dbReference type="PANTHER" id="PTHR24394:SF48">
    <property type="entry name" value="ZINC FINGER PROTEIN 771"/>
    <property type="match status" value="1"/>
</dbReference>
<keyword evidence="8" id="KW-0539">Nucleus</keyword>
<evidence type="ECO:0000256" key="9">
    <source>
        <dbReference type="PROSITE-ProRule" id="PRU00042"/>
    </source>
</evidence>
<dbReference type="InterPro" id="IPR036236">
    <property type="entry name" value="Znf_C2H2_sf"/>
</dbReference>
<dbReference type="Ensembl" id="ENSPRET00000026441.1">
    <property type="protein sequence ID" value="ENSPREP00000026176.1"/>
    <property type="gene ID" value="ENSPREG00000017691.1"/>
</dbReference>
<reference evidence="13" key="1">
    <citation type="submission" date="2013-11" db="EMBL/GenBank/DDBJ databases">
        <title>The genomic landscape of the Guanapo guppy.</title>
        <authorList>
            <person name="Kuenstner A."/>
            <person name="Dreyer C."/>
        </authorList>
    </citation>
    <scope>NUCLEOTIDE SEQUENCE</scope>
    <source>
        <strain evidence="13">Guanapo</strain>
    </source>
</reference>
<evidence type="ECO:0000256" key="7">
    <source>
        <dbReference type="ARBA" id="ARBA00023163"/>
    </source>
</evidence>
<keyword evidence="7" id="KW-0804">Transcription</keyword>
<sequence>MPTLFRLCSAAASEKPDWSSNVEFNKEEPPSHIKEEDVWSDPPGEKNVGFLFQNNSARTQQDNDSTGSLGSKFCQDLNDPDIDLQPGTSAQQTCSELNDDQPVAVGNSQHDCVDMTLPKVVDSYICTICGQAFYQRSQWAKHTRIHRKVDDKGDKSFTCDICGKRLTRSDGYQKHLRVHTDKVIGVSLWVELHVSKITLITVRGERNLIDM</sequence>
<feature type="domain" description="C2H2-type" evidence="11">
    <location>
        <begin position="124"/>
        <end position="146"/>
    </location>
</feature>
<dbReference type="GO" id="GO:0008270">
    <property type="term" value="F:zinc ion binding"/>
    <property type="evidence" value="ECO:0007669"/>
    <property type="project" value="UniProtKB-KW"/>
</dbReference>
<proteinExistence type="predicted"/>
<organism evidence="12 13">
    <name type="scientific">Poecilia reticulata</name>
    <name type="common">Guppy</name>
    <name type="synonym">Acanthophacelus reticulatus</name>
    <dbReference type="NCBI Taxonomy" id="8081"/>
    <lineage>
        <taxon>Eukaryota</taxon>
        <taxon>Metazoa</taxon>
        <taxon>Chordata</taxon>
        <taxon>Craniata</taxon>
        <taxon>Vertebrata</taxon>
        <taxon>Euteleostomi</taxon>
        <taxon>Actinopterygii</taxon>
        <taxon>Neopterygii</taxon>
        <taxon>Teleostei</taxon>
        <taxon>Neoteleostei</taxon>
        <taxon>Acanthomorphata</taxon>
        <taxon>Ovalentaria</taxon>
        <taxon>Atherinomorphae</taxon>
        <taxon>Cyprinodontiformes</taxon>
        <taxon>Poeciliidae</taxon>
        <taxon>Poeciliinae</taxon>
        <taxon>Poecilia</taxon>
    </lineage>
</organism>
<feature type="compositionally biased region" description="Basic and acidic residues" evidence="10">
    <location>
        <begin position="24"/>
        <end position="37"/>
    </location>
</feature>
<evidence type="ECO:0000256" key="2">
    <source>
        <dbReference type="ARBA" id="ARBA00022723"/>
    </source>
</evidence>
<dbReference type="Gene3D" id="3.30.160.60">
    <property type="entry name" value="Classic Zinc Finger"/>
    <property type="match status" value="2"/>
</dbReference>
<keyword evidence="2" id="KW-0479">Metal-binding</keyword>
<reference evidence="12" key="2">
    <citation type="submission" date="2025-08" db="UniProtKB">
        <authorList>
            <consortium name="Ensembl"/>
        </authorList>
    </citation>
    <scope>IDENTIFICATION</scope>
    <source>
        <strain evidence="12">Guanapo</strain>
    </source>
</reference>
<evidence type="ECO:0000256" key="1">
    <source>
        <dbReference type="ARBA" id="ARBA00004123"/>
    </source>
</evidence>
<dbReference type="PANTHER" id="PTHR24394">
    <property type="entry name" value="ZINC FINGER PROTEIN"/>
    <property type="match status" value="1"/>
</dbReference>
<evidence type="ECO:0000313" key="12">
    <source>
        <dbReference type="Ensembl" id="ENSPREP00000026176.1"/>
    </source>
</evidence>
<dbReference type="FunFam" id="3.30.160.60:FF:000100">
    <property type="entry name" value="Zinc finger 45-like"/>
    <property type="match status" value="1"/>
</dbReference>
<dbReference type="InterPro" id="IPR013087">
    <property type="entry name" value="Znf_C2H2_type"/>
</dbReference>
<evidence type="ECO:0000256" key="10">
    <source>
        <dbReference type="SAM" id="MobiDB-lite"/>
    </source>
</evidence>
<dbReference type="GO" id="GO:0003677">
    <property type="term" value="F:DNA binding"/>
    <property type="evidence" value="ECO:0007669"/>
    <property type="project" value="UniProtKB-KW"/>
</dbReference>
<dbReference type="SMART" id="SM00355">
    <property type="entry name" value="ZnF_C2H2"/>
    <property type="match status" value="2"/>
</dbReference>
<keyword evidence="6" id="KW-0805">Transcription regulation</keyword>
<dbReference type="AlphaFoldDB" id="A0A3P9PWB5"/>
<accession>A0A3P9PWB5</accession>
<dbReference type="GO" id="GO:0005634">
    <property type="term" value="C:nucleus"/>
    <property type="evidence" value="ECO:0007669"/>
    <property type="project" value="UniProtKB-SubCell"/>
</dbReference>
<dbReference type="PROSITE" id="PS50157">
    <property type="entry name" value="ZINC_FINGER_C2H2_2"/>
    <property type="match status" value="2"/>
</dbReference>
<reference evidence="12" key="3">
    <citation type="submission" date="2025-09" db="UniProtKB">
        <authorList>
            <consortium name="Ensembl"/>
        </authorList>
    </citation>
    <scope>IDENTIFICATION</scope>
    <source>
        <strain evidence="12">Guanapo</strain>
    </source>
</reference>
<dbReference type="GO" id="GO:0000981">
    <property type="term" value="F:DNA-binding transcription factor activity, RNA polymerase II-specific"/>
    <property type="evidence" value="ECO:0007669"/>
    <property type="project" value="TreeGrafter"/>
</dbReference>
<evidence type="ECO:0000256" key="3">
    <source>
        <dbReference type="ARBA" id="ARBA00022737"/>
    </source>
</evidence>
<protein>
    <recommendedName>
        <fullName evidence="11">C2H2-type domain-containing protein</fullName>
    </recommendedName>
</protein>
<feature type="region of interest" description="Disordered" evidence="10">
    <location>
        <begin position="16"/>
        <end position="43"/>
    </location>
</feature>
<evidence type="ECO:0000259" key="11">
    <source>
        <dbReference type="PROSITE" id="PS50157"/>
    </source>
</evidence>
<keyword evidence="3" id="KW-0677">Repeat</keyword>